<sequence length="345" mass="35325">MRIAVYGASGYTGRLVVAELARRGLDVLLVGRDPERLRLAATEAGAPGAAVRVAGLDEPAALAEALRGSDGVISCVAPFTVHGEPVLRAAIAARCHYVDISGEQPHTKYVHDAFGVEAERAGITVLPAATDDGVPADLLAHLTAARVAPVDALVIAHRLSGGTMSRGTLNSMLANITAFTGGGLSFVDGQWLADADGVPTSLVFPGDAAPVEVAGLAAPELPGIPRHLPARLVTAVVEREFLARLSAVAAAEVVASLPEGPDAEQRADSGFVLVADAVGVDGRRARGVLTGVDVYGSTALIAVESIRRLVADGAKPGVLAPAEAFDPADFLGFLTRHGVRWSVTG</sequence>
<dbReference type="InterPro" id="IPR005097">
    <property type="entry name" value="Sacchrp_dh_NADP-bd"/>
</dbReference>
<feature type="domain" description="Saccharopine dehydrogenase NADP binding" evidence="1">
    <location>
        <begin position="3"/>
        <end position="109"/>
    </location>
</feature>
<organism evidence="2 3">
    <name type="scientific">Goodfellowiella coeruleoviolacea</name>
    <dbReference type="NCBI Taxonomy" id="334858"/>
    <lineage>
        <taxon>Bacteria</taxon>
        <taxon>Bacillati</taxon>
        <taxon>Actinomycetota</taxon>
        <taxon>Actinomycetes</taxon>
        <taxon>Pseudonocardiales</taxon>
        <taxon>Pseudonocardiaceae</taxon>
        <taxon>Goodfellowiella</taxon>
    </lineage>
</organism>
<accession>A0AAE3GJE3</accession>
<reference evidence="2" key="1">
    <citation type="submission" date="2022-06" db="EMBL/GenBank/DDBJ databases">
        <title>Genomic Encyclopedia of Archaeal and Bacterial Type Strains, Phase II (KMG-II): from individual species to whole genera.</title>
        <authorList>
            <person name="Goeker M."/>
        </authorList>
    </citation>
    <scope>NUCLEOTIDE SEQUENCE</scope>
    <source>
        <strain evidence="2">DSM 43935</strain>
    </source>
</reference>
<keyword evidence="3" id="KW-1185">Reference proteome</keyword>
<evidence type="ECO:0000259" key="1">
    <source>
        <dbReference type="Pfam" id="PF03435"/>
    </source>
</evidence>
<dbReference type="AlphaFoldDB" id="A0AAE3GJE3"/>
<comment type="caution">
    <text evidence="2">The sequence shown here is derived from an EMBL/GenBank/DDBJ whole genome shotgun (WGS) entry which is preliminary data.</text>
</comment>
<dbReference type="Gene3D" id="3.40.50.720">
    <property type="entry name" value="NAD(P)-binding Rossmann-like Domain"/>
    <property type="match status" value="1"/>
</dbReference>
<evidence type="ECO:0000313" key="3">
    <source>
        <dbReference type="Proteomes" id="UP001206128"/>
    </source>
</evidence>
<dbReference type="SUPFAM" id="SSF51735">
    <property type="entry name" value="NAD(P)-binding Rossmann-fold domains"/>
    <property type="match status" value="1"/>
</dbReference>
<dbReference type="RefSeq" id="WP_253776702.1">
    <property type="nucleotide sequence ID" value="NZ_JAMTCK010000015.1"/>
</dbReference>
<dbReference type="PANTHER" id="PTHR43781">
    <property type="entry name" value="SACCHAROPINE DEHYDROGENASE"/>
    <property type="match status" value="1"/>
</dbReference>
<dbReference type="PANTHER" id="PTHR43781:SF1">
    <property type="entry name" value="SACCHAROPINE DEHYDROGENASE"/>
    <property type="match status" value="1"/>
</dbReference>
<dbReference type="Pfam" id="PF03435">
    <property type="entry name" value="Sacchrp_dh_NADP"/>
    <property type="match status" value="1"/>
</dbReference>
<dbReference type="EMBL" id="JAMTCK010000015">
    <property type="protein sequence ID" value="MCP2168648.1"/>
    <property type="molecule type" value="Genomic_DNA"/>
</dbReference>
<evidence type="ECO:0000313" key="2">
    <source>
        <dbReference type="EMBL" id="MCP2168648.1"/>
    </source>
</evidence>
<proteinExistence type="predicted"/>
<name>A0AAE3GJE3_9PSEU</name>
<dbReference type="InterPro" id="IPR036291">
    <property type="entry name" value="NAD(P)-bd_dom_sf"/>
</dbReference>
<gene>
    <name evidence="2" type="ORF">LX83_005526</name>
</gene>
<dbReference type="Proteomes" id="UP001206128">
    <property type="component" value="Unassembled WGS sequence"/>
</dbReference>
<protein>
    <recommendedName>
        <fullName evidence="1">Saccharopine dehydrogenase NADP binding domain-containing protein</fullName>
    </recommendedName>
</protein>